<organism evidence="1 2">
    <name type="scientific">Linum trigynum</name>
    <dbReference type="NCBI Taxonomy" id="586398"/>
    <lineage>
        <taxon>Eukaryota</taxon>
        <taxon>Viridiplantae</taxon>
        <taxon>Streptophyta</taxon>
        <taxon>Embryophyta</taxon>
        <taxon>Tracheophyta</taxon>
        <taxon>Spermatophyta</taxon>
        <taxon>Magnoliopsida</taxon>
        <taxon>eudicotyledons</taxon>
        <taxon>Gunneridae</taxon>
        <taxon>Pentapetalae</taxon>
        <taxon>rosids</taxon>
        <taxon>fabids</taxon>
        <taxon>Malpighiales</taxon>
        <taxon>Linaceae</taxon>
        <taxon>Linum</taxon>
    </lineage>
</organism>
<protein>
    <submittedName>
        <fullName evidence="1">Uncharacterized protein</fullName>
    </submittedName>
</protein>
<keyword evidence="2" id="KW-1185">Reference proteome</keyword>
<gene>
    <name evidence="1" type="ORF">LTRI10_LOCUS40857</name>
</gene>
<accession>A0AAV2FS36</accession>
<proteinExistence type="predicted"/>
<sequence length="112" mass="12021">MLDRVIATCGMMIASYEKYKPSTTPPPTQVETLAAIEEEEITVQPVATALPPLQAEAQAELIKDKEEDVDVVEVAPPTPPTLSVPPAVSTSVSKSISITIPSNYSQDPNTWN</sequence>
<dbReference type="AlphaFoldDB" id="A0AAV2FS36"/>
<evidence type="ECO:0000313" key="1">
    <source>
        <dbReference type="EMBL" id="CAL1400749.1"/>
    </source>
</evidence>
<reference evidence="1 2" key="1">
    <citation type="submission" date="2024-04" db="EMBL/GenBank/DDBJ databases">
        <authorList>
            <person name="Fracassetti M."/>
        </authorList>
    </citation>
    <scope>NUCLEOTIDE SEQUENCE [LARGE SCALE GENOMIC DNA]</scope>
</reference>
<evidence type="ECO:0000313" key="2">
    <source>
        <dbReference type="Proteomes" id="UP001497516"/>
    </source>
</evidence>
<dbReference type="Proteomes" id="UP001497516">
    <property type="component" value="Chromosome 7"/>
</dbReference>
<name>A0AAV2FS36_9ROSI</name>
<dbReference type="EMBL" id="OZ034820">
    <property type="protein sequence ID" value="CAL1400749.1"/>
    <property type="molecule type" value="Genomic_DNA"/>
</dbReference>